<gene>
    <name evidence="2" type="ORF">QK289_01380</name>
</gene>
<proteinExistence type="predicted"/>
<keyword evidence="1" id="KW-0812">Transmembrane</keyword>
<feature type="transmembrane region" description="Helical" evidence="1">
    <location>
        <begin position="63"/>
        <end position="87"/>
    </location>
</feature>
<dbReference type="Proteomes" id="UP001243286">
    <property type="component" value="Unassembled WGS sequence"/>
</dbReference>
<dbReference type="RefSeq" id="WP_014971254.1">
    <property type="nucleotide sequence ID" value="NZ_JASBQV010000001.1"/>
</dbReference>
<name>A0ABT6QY84_9BACL</name>
<feature type="transmembrane region" description="Helical" evidence="1">
    <location>
        <begin position="33"/>
        <end position="51"/>
    </location>
</feature>
<comment type="caution">
    <text evidence="2">The sequence shown here is derived from an EMBL/GenBank/DDBJ whole genome shotgun (WGS) entry which is preliminary data.</text>
</comment>
<organism evidence="2 3">
    <name type="scientific">Exiguobacterium antarcticum</name>
    <dbReference type="NCBI Taxonomy" id="132920"/>
    <lineage>
        <taxon>Bacteria</taxon>
        <taxon>Bacillati</taxon>
        <taxon>Bacillota</taxon>
        <taxon>Bacilli</taxon>
        <taxon>Bacillales</taxon>
        <taxon>Bacillales Family XII. Incertae Sedis</taxon>
        <taxon>Exiguobacterium</taxon>
    </lineage>
</organism>
<protein>
    <submittedName>
        <fullName evidence="2">Uncharacterized protein</fullName>
    </submittedName>
</protein>
<keyword evidence="3" id="KW-1185">Reference proteome</keyword>
<evidence type="ECO:0000313" key="2">
    <source>
        <dbReference type="EMBL" id="MDI3233640.1"/>
    </source>
</evidence>
<reference evidence="2 3" key="1">
    <citation type="submission" date="2023-04" db="EMBL/GenBank/DDBJ databases">
        <title>Antarctic isolates genomes.</title>
        <authorList>
            <person name="Dimov S.G."/>
        </authorList>
    </citation>
    <scope>NUCLEOTIDE SEQUENCE [LARGE SCALE GENOMIC DNA]</scope>
    <source>
        <strain evidence="2 3">AL19</strain>
    </source>
</reference>
<feature type="transmembrane region" description="Helical" evidence="1">
    <location>
        <begin position="107"/>
        <end position="126"/>
    </location>
</feature>
<evidence type="ECO:0000313" key="3">
    <source>
        <dbReference type="Proteomes" id="UP001243286"/>
    </source>
</evidence>
<dbReference type="EMBL" id="JASBQV010000001">
    <property type="protein sequence ID" value="MDI3233640.1"/>
    <property type="molecule type" value="Genomic_DNA"/>
</dbReference>
<keyword evidence="1" id="KW-0472">Membrane</keyword>
<evidence type="ECO:0000256" key="1">
    <source>
        <dbReference type="SAM" id="Phobius"/>
    </source>
</evidence>
<keyword evidence="1" id="KW-1133">Transmembrane helix</keyword>
<sequence length="143" mass="16164">MRSRFWAAILFTAAAIVSSLVMFTKFPQASETWKLVLAYGGTTFIVSLFYWSFVTVRVQSSRLYGSWVGVFIGGTTVLLVCVARFLIRGDFMMIFKWQAMLGSLTLNFGYVGWVLIIANAIIGFLIGRTRQQVRRAPRPAPHR</sequence>
<accession>A0ABT6QY84</accession>